<sequence length="92" mass="10482">MAATQAGEMLRGKRYLYLVGRETRVVKIRMSVDERVTMVVKTFRPVIKVLMPVVCGVMLVEGAFKMVVGMGCCMITVRMLVVKSMMWFVKME</sequence>
<dbReference type="EMBL" id="CP032382">
    <property type="protein sequence ID" value="AYB32376.1"/>
    <property type="molecule type" value="Genomic_DNA"/>
</dbReference>
<gene>
    <name evidence="2" type="ORF">D4L85_18165</name>
</gene>
<dbReference type="Proteomes" id="UP000266183">
    <property type="component" value="Chromosome"/>
</dbReference>
<organism evidence="2 3">
    <name type="scientific">Chryseolinea soli</name>
    <dbReference type="NCBI Taxonomy" id="2321403"/>
    <lineage>
        <taxon>Bacteria</taxon>
        <taxon>Pseudomonadati</taxon>
        <taxon>Bacteroidota</taxon>
        <taxon>Cytophagia</taxon>
        <taxon>Cytophagales</taxon>
        <taxon>Fulvivirgaceae</taxon>
        <taxon>Chryseolinea</taxon>
    </lineage>
</organism>
<proteinExistence type="predicted"/>
<keyword evidence="3" id="KW-1185">Reference proteome</keyword>
<feature type="transmembrane region" description="Helical" evidence="1">
    <location>
        <begin position="49"/>
        <end position="81"/>
    </location>
</feature>
<reference evidence="3" key="1">
    <citation type="submission" date="2018-09" db="EMBL/GenBank/DDBJ databases">
        <title>Chryseolinea sp. KIS68-18 isolated from soil.</title>
        <authorList>
            <person name="Weon H.-Y."/>
            <person name="Kwon S.-W."/>
            <person name="Lee S.A."/>
        </authorList>
    </citation>
    <scope>NUCLEOTIDE SEQUENCE [LARGE SCALE GENOMIC DNA]</scope>
    <source>
        <strain evidence="3">KIS68-18</strain>
    </source>
</reference>
<keyword evidence="1" id="KW-1133">Transmembrane helix</keyword>
<evidence type="ECO:0000313" key="3">
    <source>
        <dbReference type="Proteomes" id="UP000266183"/>
    </source>
</evidence>
<dbReference type="KEGG" id="chk:D4L85_18165"/>
<dbReference type="AlphaFoldDB" id="A0A385SPA9"/>
<protein>
    <submittedName>
        <fullName evidence="2">Uncharacterized protein</fullName>
    </submittedName>
</protein>
<accession>A0A385SPA9</accession>
<evidence type="ECO:0000256" key="1">
    <source>
        <dbReference type="SAM" id="Phobius"/>
    </source>
</evidence>
<keyword evidence="1" id="KW-0812">Transmembrane</keyword>
<keyword evidence="1" id="KW-0472">Membrane</keyword>
<evidence type="ECO:0000313" key="2">
    <source>
        <dbReference type="EMBL" id="AYB32376.1"/>
    </source>
</evidence>
<name>A0A385SPA9_9BACT</name>